<evidence type="ECO:0000313" key="1">
    <source>
        <dbReference type="EMBL" id="EEH65920.1"/>
    </source>
</evidence>
<dbReference type="HOGENOM" id="CLU_1145324_0_0_11"/>
<dbReference type="Proteomes" id="UP000004778">
    <property type="component" value="Unassembled WGS sequence"/>
</dbReference>
<accession>C0W5S4</accession>
<comment type="caution">
    <text evidence="1">The sequence shown here is derived from an EMBL/GenBank/DDBJ whole genome shotgun (WGS) entry which is preliminary data.</text>
</comment>
<organism evidence="1 2">
    <name type="scientific">Actinomyces urogenitalis DSM 15434</name>
    <dbReference type="NCBI Taxonomy" id="525246"/>
    <lineage>
        <taxon>Bacteria</taxon>
        <taxon>Bacillati</taxon>
        <taxon>Actinomycetota</taxon>
        <taxon>Actinomycetes</taxon>
        <taxon>Actinomycetales</taxon>
        <taxon>Actinomycetaceae</taxon>
        <taxon>Actinomyces</taxon>
    </lineage>
</organism>
<proteinExistence type="predicted"/>
<dbReference type="EMBL" id="ACFH01000095">
    <property type="protein sequence ID" value="EEH65920.1"/>
    <property type="molecule type" value="Genomic_DNA"/>
</dbReference>
<name>C0W5S4_9ACTO</name>
<dbReference type="RefSeq" id="WP_006548182.1">
    <property type="nucleotide sequence ID" value="NZ_DS999574.1"/>
</dbReference>
<keyword evidence="2" id="KW-1185">Reference proteome</keyword>
<gene>
    <name evidence="1" type="ORF">HMPREF0058_1218</name>
</gene>
<reference evidence="1 2" key="1">
    <citation type="submission" date="2009-01" db="EMBL/GenBank/DDBJ databases">
        <authorList>
            <person name="Qin X."/>
            <person name="Bachman B."/>
            <person name="Battles P."/>
            <person name="Bell A."/>
            <person name="Bess C."/>
            <person name="Bickham C."/>
            <person name="Chaboub L."/>
            <person name="Chen D."/>
            <person name="Coyle M."/>
            <person name="Deiros D.R."/>
            <person name="Dinh H."/>
            <person name="Forbes L."/>
            <person name="Fowler G."/>
            <person name="Francisco L."/>
            <person name="Fu Q."/>
            <person name="Gubbala S."/>
            <person name="Hale W."/>
            <person name="Han Y."/>
            <person name="Hemphill L."/>
            <person name="Highlander S.K."/>
            <person name="Hirani K."/>
            <person name="Hogues M."/>
            <person name="Jackson L."/>
            <person name="Jakkamsetti A."/>
            <person name="Javaid M."/>
            <person name="Jiang H."/>
            <person name="Korchina V."/>
            <person name="Kovar C."/>
            <person name="Lara F."/>
            <person name="Lee S."/>
            <person name="Mata R."/>
            <person name="Mathew T."/>
            <person name="Moen C."/>
            <person name="Morales K."/>
            <person name="Munidasa M."/>
            <person name="Nazareth L."/>
            <person name="Ngo R."/>
            <person name="Nguyen L."/>
            <person name="Okwuonu G."/>
            <person name="Ongeri F."/>
            <person name="Patil S."/>
            <person name="Petrosino J."/>
            <person name="Pham C."/>
            <person name="Pham P."/>
            <person name="Pu L.-L."/>
            <person name="Puazo M."/>
            <person name="Raj R."/>
            <person name="Reid J."/>
            <person name="Rouhana J."/>
            <person name="Saada N."/>
            <person name="Shang Y."/>
            <person name="Simmons D."/>
            <person name="Thornton R."/>
            <person name="Warren J."/>
            <person name="Weissenberger G."/>
            <person name="Zhang J."/>
            <person name="Zhang L."/>
            <person name="Zhou C."/>
            <person name="Zhu D."/>
            <person name="Muzny D."/>
            <person name="Worley K."/>
            <person name="Gibbs R."/>
        </authorList>
    </citation>
    <scope>NUCLEOTIDE SEQUENCE [LARGE SCALE GENOMIC DNA]</scope>
    <source>
        <strain evidence="1 2">DSM 15434</strain>
    </source>
</reference>
<protein>
    <submittedName>
        <fullName evidence="1">Uncharacterized protein</fullName>
    </submittedName>
</protein>
<sequence length="242" mass="26767">MNPAALLHDLLTQYREADGSAYLATRWHLDDEPTTNGLSEGDRVKMLEAAGWLSRISRIVDALDRQGRRVSIYRRNYVTWVDSTLGIGKDWSHYYTPEDVCPQAAMDALDALADAIDVITPKPDNQIHAQLVELLTEVSELLDADDTLSERLRTHLRRVVDHLRDCVDHPEAYDIHDVACAVDDVLIACQAAHAESTKEGLRERWGKLHQFYVAPTITGLLASAAPGAIEAAGAFISRAIGS</sequence>
<dbReference type="AlphaFoldDB" id="C0W5S4"/>
<evidence type="ECO:0000313" key="2">
    <source>
        <dbReference type="Proteomes" id="UP000004778"/>
    </source>
</evidence>